<dbReference type="Proteomes" id="UP000278807">
    <property type="component" value="Unassembled WGS sequence"/>
</dbReference>
<feature type="chain" id="PRO_5043131958" evidence="2">
    <location>
        <begin position="24"/>
        <end position="130"/>
    </location>
</feature>
<feature type="transmembrane region" description="Helical" evidence="1">
    <location>
        <begin position="47"/>
        <end position="69"/>
    </location>
</feature>
<reference evidence="3 4" key="2">
    <citation type="submission" date="2018-11" db="EMBL/GenBank/DDBJ databases">
        <authorList>
            <consortium name="Pathogen Informatics"/>
        </authorList>
    </citation>
    <scope>NUCLEOTIDE SEQUENCE [LARGE SCALE GENOMIC DNA]</scope>
</reference>
<gene>
    <name evidence="3" type="ORF">HNAJ_LOCUS9366</name>
</gene>
<reference evidence="5" key="1">
    <citation type="submission" date="2017-02" db="UniProtKB">
        <authorList>
            <consortium name="WormBaseParasite"/>
        </authorList>
    </citation>
    <scope>IDENTIFICATION</scope>
</reference>
<name>A0A0R3TPH0_RODNA</name>
<sequence length="130" mass="13899">MYKKVGFGLLAALVLLMLILSLGIPSWSCQGHILGTECIRFYVLKVVGFLLAAATVAALLVAIFLLLVFLQGSSRMKIAALVTAGITALLAMAAVFYYVQPTHFWCPIVTAFGAGIALCLFAALLLDYLN</sequence>
<keyword evidence="1" id="KW-0472">Membrane</keyword>
<organism evidence="5">
    <name type="scientific">Rodentolepis nana</name>
    <name type="common">Dwarf tapeworm</name>
    <name type="synonym">Hymenolepis nana</name>
    <dbReference type="NCBI Taxonomy" id="102285"/>
    <lineage>
        <taxon>Eukaryota</taxon>
        <taxon>Metazoa</taxon>
        <taxon>Spiralia</taxon>
        <taxon>Lophotrochozoa</taxon>
        <taxon>Platyhelminthes</taxon>
        <taxon>Cestoda</taxon>
        <taxon>Eucestoda</taxon>
        <taxon>Cyclophyllidea</taxon>
        <taxon>Hymenolepididae</taxon>
        <taxon>Rodentolepis</taxon>
    </lineage>
</organism>
<dbReference type="WBParaSite" id="HNAJ_0000937101-mRNA-1">
    <property type="protein sequence ID" value="HNAJ_0000937101-mRNA-1"/>
    <property type="gene ID" value="HNAJ_0000937101"/>
</dbReference>
<proteinExistence type="predicted"/>
<accession>A0A0R3TPH0</accession>
<feature type="signal peptide" evidence="2">
    <location>
        <begin position="1"/>
        <end position="23"/>
    </location>
</feature>
<evidence type="ECO:0000313" key="3">
    <source>
        <dbReference type="EMBL" id="VDO05817.1"/>
    </source>
</evidence>
<keyword evidence="1" id="KW-0812">Transmembrane</keyword>
<keyword evidence="1" id="KW-1133">Transmembrane helix</keyword>
<dbReference type="AlphaFoldDB" id="A0A0R3TPH0"/>
<dbReference type="EMBL" id="UZAE01012587">
    <property type="protein sequence ID" value="VDO05817.1"/>
    <property type="molecule type" value="Genomic_DNA"/>
</dbReference>
<keyword evidence="2" id="KW-0732">Signal</keyword>
<feature type="transmembrane region" description="Helical" evidence="1">
    <location>
        <begin position="104"/>
        <end position="126"/>
    </location>
</feature>
<evidence type="ECO:0000313" key="5">
    <source>
        <dbReference type="WBParaSite" id="HNAJ_0000937101-mRNA-1"/>
    </source>
</evidence>
<keyword evidence="4" id="KW-1185">Reference proteome</keyword>
<evidence type="ECO:0000256" key="2">
    <source>
        <dbReference type="SAM" id="SignalP"/>
    </source>
</evidence>
<protein>
    <submittedName>
        <fullName evidence="5">MARVEL domain-containing protein</fullName>
    </submittedName>
</protein>
<feature type="transmembrane region" description="Helical" evidence="1">
    <location>
        <begin position="78"/>
        <end position="98"/>
    </location>
</feature>
<evidence type="ECO:0000313" key="4">
    <source>
        <dbReference type="Proteomes" id="UP000278807"/>
    </source>
</evidence>
<evidence type="ECO:0000256" key="1">
    <source>
        <dbReference type="SAM" id="Phobius"/>
    </source>
</evidence>